<dbReference type="Pfam" id="PF13350">
    <property type="entry name" value="Y_phosphatase3"/>
    <property type="match status" value="1"/>
</dbReference>
<name>A0A2M9A9U5_9BACT</name>
<dbReference type="SUPFAM" id="SSF52799">
    <property type="entry name" value="(Phosphotyrosine protein) phosphatases II"/>
    <property type="match status" value="1"/>
</dbReference>
<dbReference type="Gene3D" id="3.90.190.10">
    <property type="entry name" value="Protein tyrosine phosphatase superfamily"/>
    <property type="match status" value="1"/>
</dbReference>
<dbReference type="InterPro" id="IPR043519">
    <property type="entry name" value="NT_sf"/>
</dbReference>
<evidence type="ECO:0000259" key="1">
    <source>
        <dbReference type="PROSITE" id="PS50056"/>
    </source>
</evidence>
<dbReference type="OrthoDB" id="1188001at2"/>
<dbReference type="SUPFAM" id="SSF81301">
    <property type="entry name" value="Nucleotidyltransferase"/>
    <property type="match status" value="1"/>
</dbReference>
<dbReference type="Proteomes" id="UP000231134">
    <property type="component" value="Unassembled WGS sequence"/>
</dbReference>
<evidence type="ECO:0000313" key="2">
    <source>
        <dbReference type="EMBL" id="PJJ42492.1"/>
    </source>
</evidence>
<proteinExistence type="predicted"/>
<comment type="caution">
    <text evidence="2">The sequence shown here is derived from an EMBL/GenBank/DDBJ whole genome shotgun (WGS) entry which is preliminary data.</text>
</comment>
<dbReference type="InterPro" id="IPR029021">
    <property type="entry name" value="Prot-tyrosine_phosphatase-like"/>
</dbReference>
<evidence type="ECO:0000313" key="3">
    <source>
        <dbReference type="Proteomes" id="UP000231134"/>
    </source>
</evidence>
<dbReference type="InterPro" id="IPR000387">
    <property type="entry name" value="Tyr_Pase_dom"/>
</dbReference>
<organism evidence="2 3">
    <name type="scientific">Hallerella succinigenes</name>
    <dbReference type="NCBI Taxonomy" id="1896222"/>
    <lineage>
        <taxon>Bacteria</taxon>
        <taxon>Pseudomonadati</taxon>
        <taxon>Fibrobacterota</taxon>
        <taxon>Fibrobacteria</taxon>
        <taxon>Fibrobacterales</taxon>
        <taxon>Fibrobacteraceae</taxon>
        <taxon>Hallerella</taxon>
    </lineage>
</organism>
<gene>
    <name evidence="2" type="ORF">BGX16_2523</name>
</gene>
<keyword evidence="3" id="KW-1185">Reference proteome</keyword>
<accession>A0A2M9A9U5</accession>
<dbReference type="PROSITE" id="PS50056">
    <property type="entry name" value="TYR_PHOSPHATASE_2"/>
    <property type="match status" value="1"/>
</dbReference>
<dbReference type="EMBL" id="PGEX01000001">
    <property type="protein sequence ID" value="PJJ42492.1"/>
    <property type="molecule type" value="Genomic_DNA"/>
</dbReference>
<dbReference type="AlphaFoldDB" id="A0A2M9A9U5"/>
<reference evidence="2 3" key="1">
    <citation type="submission" date="2017-11" db="EMBL/GenBank/DDBJ databases">
        <title>Animal gut microbial communities from fecal samples from Wisconsin, USA.</title>
        <authorList>
            <person name="Neumann A."/>
        </authorList>
    </citation>
    <scope>NUCLEOTIDE SEQUENCE [LARGE SCALE GENOMIC DNA]</scope>
    <source>
        <strain evidence="2 3">UWS3</strain>
    </source>
</reference>
<dbReference type="Gene3D" id="3.30.460.10">
    <property type="entry name" value="Beta Polymerase, domain 2"/>
    <property type="match status" value="1"/>
</dbReference>
<dbReference type="RefSeq" id="WP_100426349.1">
    <property type="nucleotide sequence ID" value="NZ_PGEX01000001.1"/>
</dbReference>
<sequence length="479" mass="55974">MKQEDIIKTMTDEMFPKSKGLNAALLMGSFARGTFTTRSDIDFSLWVEKDGFVVEDFISQLNLCLPGVKDIRFIALREKFVVYFSDCPKMELAITMQMSGLDKHFLGSEIEAKEKSIVFANPEVAPALREHLDAILSEKKQGLDTSKKRLVKDLVDKFIYEFENASDMHRRSDSYRFYFDYNIALHVAIQLLYIAQGRIDFYYSPRNITKFFDKQHKEEFLELACSLALPEANKKKRQLLNFFYNAIELCGCHSEKEIDDIKSFLEYIYQRDYIWNFRDLSMLCKKCRPRVIFRSSSFSRYQDSDAFNVAVEKNGITTIVDIRDEKEKQDKPYDRKLLNDYHIRYLPLPMDIMRSLDYDSEFPHYSDMEKEYRWFALGNKEFFRKFFTEIDTSKEVIMIHCHAGKDRTGSVCALIGLLLGESDEVLESEYLESEMDADVRNIRSFIATVRECGGAEEFLLSCGVSTQTIERWKADTAVR</sequence>
<protein>
    <submittedName>
        <fullName evidence="2">Tyrosine phosphatase family protein</fullName>
    </submittedName>
</protein>
<dbReference type="InterPro" id="IPR016130">
    <property type="entry name" value="Tyr_Pase_AS"/>
</dbReference>
<dbReference type="GO" id="GO:0004721">
    <property type="term" value="F:phosphoprotein phosphatase activity"/>
    <property type="evidence" value="ECO:0007669"/>
    <property type="project" value="InterPro"/>
</dbReference>
<feature type="domain" description="Tyrosine specific protein phosphatases" evidence="1">
    <location>
        <begin position="381"/>
        <end position="414"/>
    </location>
</feature>
<dbReference type="InterPro" id="IPR026893">
    <property type="entry name" value="Tyr/Ser_Pase_IphP-type"/>
</dbReference>
<dbReference type="PROSITE" id="PS00383">
    <property type="entry name" value="TYR_PHOSPHATASE_1"/>
    <property type="match status" value="1"/>
</dbReference>